<dbReference type="RefSeq" id="WP_346821970.1">
    <property type="nucleotide sequence ID" value="NZ_JBDKWZ010000008.1"/>
</dbReference>
<keyword evidence="2" id="KW-1185">Reference proteome</keyword>
<dbReference type="Proteomes" id="UP001403385">
    <property type="component" value="Unassembled WGS sequence"/>
</dbReference>
<accession>A0AAW9RWC0</accession>
<dbReference type="GO" id="GO:0019867">
    <property type="term" value="C:outer membrane"/>
    <property type="evidence" value="ECO:0007669"/>
    <property type="project" value="InterPro"/>
</dbReference>
<sequence>MNLFNQTYQKACLRSLILLFLAVWLGGCAKPIRFTFTGTSLPPEIKSVTIVNFFNDASEGPANLATTFTEELRDYFQRNTKLEQVPAGGDLQLEGKISSLNVRPVAAGAGELQGAQLQRLTITVEVEFTNHYDDEQSFKRSFSSYSDFDANQNLADVEDEKVDEIFEQVIFDIFNQTVANW</sequence>
<evidence type="ECO:0000313" key="2">
    <source>
        <dbReference type="Proteomes" id="UP001403385"/>
    </source>
</evidence>
<comment type="caution">
    <text evidence="1">The sequence shown here is derived from an EMBL/GenBank/DDBJ whole genome shotgun (WGS) entry which is preliminary data.</text>
</comment>
<evidence type="ECO:0000313" key="1">
    <source>
        <dbReference type="EMBL" id="MEN7549192.1"/>
    </source>
</evidence>
<dbReference type="EMBL" id="JBDKWZ010000008">
    <property type="protein sequence ID" value="MEN7549192.1"/>
    <property type="molecule type" value="Genomic_DNA"/>
</dbReference>
<dbReference type="InterPro" id="IPR007485">
    <property type="entry name" value="LPS_assembly_LptE"/>
</dbReference>
<dbReference type="GO" id="GO:0043165">
    <property type="term" value="P:Gram-negative-bacterium-type cell outer membrane assembly"/>
    <property type="evidence" value="ECO:0007669"/>
    <property type="project" value="InterPro"/>
</dbReference>
<dbReference type="AlphaFoldDB" id="A0AAW9RWC0"/>
<reference evidence="1 2" key="1">
    <citation type="submission" date="2024-04" db="EMBL/GenBank/DDBJ databases">
        <title>Novel genus in family Flammeovirgaceae.</title>
        <authorList>
            <person name="Nguyen T.H."/>
            <person name="Vuong T.Q."/>
            <person name="Le H."/>
            <person name="Kim S.-G."/>
        </authorList>
    </citation>
    <scope>NUCLEOTIDE SEQUENCE [LARGE SCALE GENOMIC DNA]</scope>
    <source>
        <strain evidence="1 2">JCM 23209</strain>
    </source>
</reference>
<gene>
    <name evidence="1" type="ORF">AAG747_14810</name>
</gene>
<organism evidence="1 2">
    <name type="scientific">Rapidithrix thailandica</name>
    <dbReference type="NCBI Taxonomy" id="413964"/>
    <lineage>
        <taxon>Bacteria</taxon>
        <taxon>Pseudomonadati</taxon>
        <taxon>Bacteroidota</taxon>
        <taxon>Cytophagia</taxon>
        <taxon>Cytophagales</taxon>
        <taxon>Flammeovirgaceae</taxon>
        <taxon>Rapidithrix</taxon>
    </lineage>
</organism>
<dbReference type="Pfam" id="PF04390">
    <property type="entry name" value="LptE"/>
    <property type="match status" value="1"/>
</dbReference>
<proteinExistence type="predicted"/>
<protein>
    <submittedName>
        <fullName evidence="1">LptE family protein</fullName>
    </submittedName>
</protein>
<name>A0AAW9RWC0_9BACT</name>